<proteinExistence type="inferred from homology"/>
<dbReference type="Gene3D" id="1.10.10.1890">
    <property type="entry name" value="Ska1 microtubule binding domain-like"/>
    <property type="match status" value="1"/>
</dbReference>
<dbReference type="Proteomes" id="UP001161247">
    <property type="component" value="Chromosome 4"/>
</dbReference>
<sequence>MAGAGKQKPTEAKESAGASLESLMSSFNARIAELQQLVIARNMYPASSICELSSIDAALQGMELQVYKIKDRLREEIQAIPKAKKLIDESLKQQKRLNEMAAFVPQSLPEKATSMSQSFTKSVPLEQSEDDLNFESLTIGEPAGSKVIKKSRATAPLWYITADELNSLPQYMKGRLTLDKVNAAISDMATYADTNAQLIAAPRKKLNETTLEKALELREIAMSESVKGKHFFLESDMKGPTLKFDTTGKGILTVLRHIGRITEDRIGRHRVIILLRPA</sequence>
<dbReference type="GO" id="GO:0072686">
    <property type="term" value="C:mitotic spindle"/>
    <property type="evidence" value="ECO:0007669"/>
    <property type="project" value="TreeGrafter"/>
</dbReference>
<dbReference type="GO" id="GO:0000940">
    <property type="term" value="C:outer kinetochore"/>
    <property type="evidence" value="ECO:0007669"/>
    <property type="project" value="TreeGrafter"/>
</dbReference>
<evidence type="ECO:0000256" key="4">
    <source>
        <dbReference type="ARBA" id="ARBA00075755"/>
    </source>
</evidence>
<protein>
    <recommendedName>
        <fullName evidence="3">SKA complex subunit 1 homolog</fullName>
    </recommendedName>
    <alternativeName>
        <fullName evidence="4">Spindle and kinetochore-associated protein 1 homolog</fullName>
    </alternativeName>
</protein>
<dbReference type="AlphaFoldDB" id="A0AAV1D9G0"/>
<evidence type="ECO:0000256" key="1">
    <source>
        <dbReference type="ARBA" id="ARBA00006836"/>
    </source>
</evidence>
<evidence type="ECO:0000313" key="5">
    <source>
        <dbReference type="EMBL" id="CAI9103629.1"/>
    </source>
</evidence>
<organism evidence="5 6">
    <name type="scientific">Oldenlandia corymbosa var. corymbosa</name>
    <dbReference type="NCBI Taxonomy" id="529605"/>
    <lineage>
        <taxon>Eukaryota</taxon>
        <taxon>Viridiplantae</taxon>
        <taxon>Streptophyta</taxon>
        <taxon>Embryophyta</taxon>
        <taxon>Tracheophyta</taxon>
        <taxon>Spermatophyta</taxon>
        <taxon>Magnoliopsida</taxon>
        <taxon>eudicotyledons</taxon>
        <taxon>Gunneridae</taxon>
        <taxon>Pentapetalae</taxon>
        <taxon>asterids</taxon>
        <taxon>lamiids</taxon>
        <taxon>Gentianales</taxon>
        <taxon>Rubiaceae</taxon>
        <taxon>Rubioideae</taxon>
        <taxon>Spermacoceae</taxon>
        <taxon>Hedyotis-Oldenlandia complex</taxon>
        <taxon>Oldenlandia</taxon>
    </lineage>
</organism>
<evidence type="ECO:0000256" key="2">
    <source>
        <dbReference type="ARBA" id="ARBA00023054"/>
    </source>
</evidence>
<dbReference type="PANTHER" id="PTHR28573">
    <property type="entry name" value="SPINDLE AND KINETOCHORE-ASSOCIATED PROTEIN 1"/>
    <property type="match status" value="1"/>
</dbReference>
<accession>A0AAV1D9G0</accession>
<dbReference type="GO" id="GO:0031110">
    <property type="term" value="P:regulation of microtubule polymerization or depolymerization"/>
    <property type="evidence" value="ECO:0007669"/>
    <property type="project" value="TreeGrafter"/>
</dbReference>
<dbReference type="GO" id="GO:0008017">
    <property type="term" value="F:microtubule binding"/>
    <property type="evidence" value="ECO:0007669"/>
    <property type="project" value="InterPro"/>
</dbReference>
<dbReference type="GO" id="GO:0000278">
    <property type="term" value="P:mitotic cell cycle"/>
    <property type="evidence" value="ECO:0007669"/>
    <property type="project" value="TreeGrafter"/>
</dbReference>
<keyword evidence="6" id="KW-1185">Reference proteome</keyword>
<gene>
    <name evidence="5" type="ORF">OLC1_LOCUS12749</name>
</gene>
<evidence type="ECO:0000256" key="3">
    <source>
        <dbReference type="ARBA" id="ARBA00068507"/>
    </source>
</evidence>
<dbReference type="GO" id="GO:0005876">
    <property type="term" value="C:spindle microtubule"/>
    <property type="evidence" value="ECO:0007669"/>
    <property type="project" value="TreeGrafter"/>
</dbReference>
<comment type="similarity">
    <text evidence="1">Belongs to the SKA1 family.</text>
</comment>
<dbReference type="FunFam" id="1.10.10.1890:FF:000002">
    <property type="entry name" value="Spindle and kinetochore-associated protein 1"/>
    <property type="match status" value="1"/>
</dbReference>
<dbReference type="EMBL" id="OX459121">
    <property type="protein sequence ID" value="CAI9103629.1"/>
    <property type="molecule type" value="Genomic_DNA"/>
</dbReference>
<dbReference type="Pfam" id="PF07160">
    <property type="entry name" value="SKA1"/>
    <property type="match status" value="1"/>
</dbReference>
<name>A0AAV1D9G0_OLDCO</name>
<dbReference type="PANTHER" id="PTHR28573:SF1">
    <property type="entry name" value="SPINDLE AND KINETOCHORE-ASSOCIATED PROTEIN 1"/>
    <property type="match status" value="1"/>
</dbReference>
<dbReference type="InterPro" id="IPR009829">
    <property type="entry name" value="SKA1"/>
</dbReference>
<dbReference type="GO" id="GO:0007059">
    <property type="term" value="P:chromosome segregation"/>
    <property type="evidence" value="ECO:0007669"/>
    <property type="project" value="InterPro"/>
</dbReference>
<dbReference type="GO" id="GO:0051301">
    <property type="term" value="P:cell division"/>
    <property type="evidence" value="ECO:0007669"/>
    <property type="project" value="InterPro"/>
</dbReference>
<evidence type="ECO:0000313" key="6">
    <source>
        <dbReference type="Proteomes" id="UP001161247"/>
    </source>
</evidence>
<reference evidence="5" key="1">
    <citation type="submission" date="2023-03" db="EMBL/GenBank/DDBJ databases">
        <authorList>
            <person name="Julca I."/>
        </authorList>
    </citation>
    <scope>NUCLEOTIDE SEQUENCE</scope>
</reference>
<keyword evidence="2" id="KW-0175">Coiled coil</keyword>
<dbReference type="InterPro" id="IPR042031">
    <property type="entry name" value="SKA1_MBD_sf"/>
</dbReference>